<name>A0AAV7UMN8_PLEWA</name>
<gene>
    <name evidence="2" type="ORF">NDU88_006801</name>
</gene>
<evidence type="ECO:0000313" key="2">
    <source>
        <dbReference type="EMBL" id="KAJ1190062.1"/>
    </source>
</evidence>
<feature type="region of interest" description="Disordered" evidence="1">
    <location>
        <begin position="1"/>
        <end position="64"/>
    </location>
</feature>
<evidence type="ECO:0000256" key="1">
    <source>
        <dbReference type="SAM" id="MobiDB-lite"/>
    </source>
</evidence>
<comment type="caution">
    <text evidence="2">The sequence shown here is derived from an EMBL/GenBank/DDBJ whole genome shotgun (WGS) entry which is preliminary data.</text>
</comment>
<evidence type="ECO:0000313" key="3">
    <source>
        <dbReference type="Proteomes" id="UP001066276"/>
    </source>
</evidence>
<dbReference type="AlphaFoldDB" id="A0AAV7UMN8"/>
<sequence>MLIWSSSEEEGVPGEGEGEWSDGEGPSAGGTLRAPRKVYGSLQGGALLGEDESSGDGEFLDKEGGVVVQGQKGVFSYPGTRDLVWQGPLDFDEEDPGEQEAARTPWDEVKVGPGAASRMASSGWSGRRREAADASSGWCGGVGYGPPTPLPGRSNIQARQRGGQRTQGSIQVVCGVVALVSMKWGKDWRRRKGCRM</sequence>
<organism evidence="2 3">
    <name type="scientific">Pleurodeles waltl</name>
    <name type="common">Iberian ribbed newt</name>
    <dbReference type="NCBI Taxonomy" id="8319"/>
    <lineage>
        <taxon>Eukaryota</taxon>
        <taxon>Metazoa</taxon>
        <taxon>Chordata</taxon>
        <taxon>Craniata</taxon>
        <taxon>Vertebrata</taxon>
        <taxon>Euteleostomi</taxon>
        <taxon>Amphibia</taxon>
        <taxon>Batrachia</taxon>
        <taxon>Caudata</taxon>
        <taxon>Salamandroidea</taxon>
        <taxon>Salamandridae</taxon>
        <taxon>Pleurodelinae</taxon>
        <taxon>Pleurodeles</taxon>
    </lineage>
</organism>
<accession>A0AAV7UMN8</accession>
<dbReference type="EMBL" id="JANPWB010000005">
    <property type="protein sequence ID" value="KAJ1190062.1"/>
    <property type="molecule type" value="Genomic_DNA"/>
</dbReference>
<feature type="region of interest" description="Disordered" evidence="1">
    <location>
        <begin position="86"/>
        <end position="165"/>
    </location>
</feature>
<feature type="compositionally biased region" description="Acidic residues" evidence="1">
    <location>
        <begin position="7"/>
        <end position="22"/>
    </location>
</feature>
<proteinExistence type="predicted"/>
<keyword evidence="3" id="KW-1185">Reference proteome</keyword>
<reference evidence="2" key="1">
    <citation type="journal article" date="2022" name="bioRxiv">
        <title>Sequencing and chromosome-scale assembly of the giantPleurodeles waltlgenome.</title>
        <authorList>
            <person name="Brown T."/>
            <person name="Elewa A."/>
            <person name="Iarovenko S."/>
            <person name="Subramanian E."/>
            <person name="Araus A.J."/>
            <person name="Petzold A."/>
            <person name="Susuki M."/>
            <person name="Suzuki K.-i.T."/>
            <person name="Hayashi T."/>
            <person name="Toyoda A."/>
            <person name="Oliveira C."/>
            <person name="Osipova E."/>
            <person name="Leigh N.D."/>
            <person name="Simon A."/>
            <person name="Yun M.H."/>
        </authorList>
    </citation>
    <scope>NUCLEOTIDE SEQUENCE</scope>
    <source>
        <strain evidence="2">20211129_DDA</strain>
        <tissue evidence="2">Liver</tissue>
    </source>
</reference>
<dbReference type="Proteomes" id="UP001066276">
    <property type="component" value="Chromosome 3_1"/>
</dbReference>
<protein>
    <submittedName>
        <fullName evidence="2">Uncharacterized protein</fullName>
    </submittedName>
</protein>